<dbReference type="FunFam" id="2.130.10.10:FF:000102">
    <property type="entry name" value="Actin-interacting protein 1"/>
    <property type="match status" value="1"/>
</dbReference>
<keyword evidence="5" id="KW-1185">Reference proteome</keyword>
<evidence type="ECO:0000313" key="4">
    <source>
        <dbReference type="EMBL" id="CAD8089620.1"/>
    </source>
</evidence>
<dbReference type="GO" id="GO:0051015">
    <property type="term" value="F:actin filament binding"/>
    <property type="evidence" value="ECO:0007669"/>
    <property type="project" value="TreeGrafter"/>
</dbReference>
<dbReference type="PROSITE" id="PS50294">
    <property type="entry name" value="WD_REPEATS_REGION"/>
    <property type="match status" value="1"/>
</dbReference>
<sequence length="594" mass="65814">MEQIICQVKYPPTAGTERGRPSRIDSSSKYLVYCISNSVIVRQLDDLSKYSVFDQHKFDTTAVAISPSGNLCCSGDAKGSIIVWELNIQPHPVFKQYDDVLGGPIKDICWTGDGERLAIVGEGKTYFGRTILLETGSSVGEISGVAQTLNACAMKPQRPFRLALGGDESSICWFEGPPFKFKKSIKQHNNSIFSIKYNKNGDHFISVGADKKVFLYEGKTGEVIKEITTDNPHTRSITGVSWINDTTFITSSNDTTLKVWNFDGLLKTLKISNAQEIDDMQVGITVSGNVAYSISLTGVLNVWKDPINLEEAPTQRLFGHNAPVGQIIVYGNKLITGDNNGRLLIWDNLNSIRPSGVHHRKQIISLSISQNLLYSLGGEQIKLTNLETNTIEKSTDCKGLTLKLQASQSNPNICYLLMENGLILEFTNLELTREYQLGYEVSSFLLTDSVFLVGDHKGKIHAVNIESGVEELTFQLQQTKITAMALQGDKFLCGDTTGKIKLIDYKQNQVLFGDRWTHHTTIISSLSFSTSGKFAVSTGYDNKIMVWNLQDGQRVLEKIDAHKRGVLTAVITQDNKVITSGGDNSFKEWVLNLE</sequence>
<dbReference type="EMBL" id="CAJJDN010000054">
    <property type="protein sequence ID" value="CAD8089620.1"/>
    <property type="molecule type" value="Genomic_DNA"/>
</dbReference>
<dbReference type="OrthoDB" id="285077at2759"/>
<dbReference type="InterPro" id="IPR001680">
    <property type="entry name" value="WD40_rpt"/>
</dbReference>
<dbReference type="PANTHER" id="PTHR19856:SF0">
    <property type="entry name" value="WD REPEAT-CONTAINING PROTEIN 1"/>
    <property type="match status" value="1"/>
</dbReference>
<reference evidence="4" key="1">
    <citation type="submission" date="2021-01" db="EMBL/GenBank/DDBJ databases">
        <authorList>
            <consortium name="Genoscope - CEA"/>
            <person name="William W."/>
        </authorList>
    </citation>
    <scope>NUCLEOTIDE SEQUENCE</scope>
</reference>
<dbReference type="Pfam" id="PF00400">
    <property type="entry name" value="WD40"/>
    <property type="match status" value="4"/>
</dbReference>
<gene>
    <name evidence="4" type="ORF">PSON_ATCC_30995.1.T0540225</name>
</gene>
<protein>
    <submittedName>
        <fullName evidence="4">Uncharacterized protein</fullName>
    </submittedName>
</protein>
<feature type="repeat" description="WD" evidence="3">
    <location>
        <begin position="53"/>
        <end position="87"/>
    </location>
</feature>
<dbReference type="GO" id="GO:0030042">
    <property type="term" value="P:actin filament depolymerization"/>
    <property type="evidence" value="ECO:0007669"/>
    <property type="project" value="TreeGrafter"/>
</dbReference>
<dbReference type="AlphaFoldDB" id="A0A8S1N9Y5"/>
<evidence type="ECO:0000256" key="1">
    <source>
        <dbReference type="ARBA" id="ARBA00022574"/>
    </source>
</evidence>
<dbReference type="Proteomes" id="UP000692954">
    <property type="component" value="Unassembled WGS sequence"/>
</dbReference>
<feature type="repeat" description="WD" evidence="3">
    <location>
        <begin position="185"/>
        <end position="226"/>
    </location>
</feature>
<organism evidence="4 5">
    <name type="scientific">Paramecium sonneborni</name>
    <dbReference type="NCBI Taxonomy" id="65129"/>
    <lineage>
        <taxon>Eukaryota</taxon>
        <taxon>Sar</taxon>
        <taxon>Alveolata</taxon>
        <taxon>Ciliophora</taxon>
        <taxon>Intramacronucleata</taxon>
        <taxon>Oligohymenophorea</taxon>
        <taxon>Peniculida</taxon>
        <taxon>Parameciidae</taxon>
        <taxon>Paramecium</taxon>
    </lineage>
</organism>
<feature type="repeat" description="WD" evidence="3">
    <location>
        <begin position="516"/>
        <end position="557"/>
    </location>
</feature>
<evidence type="ECO:0000313" key="5">
    <source>
        <dbReference type="Proteomes" id="UP000692954"/>
    </source>
</evidence>
<dbReference type="PANTHER" id="PTHR19856">
    <property type="entry name" value="WD-REPEATCONTAINING PROTEIN WDR1"/>
    <property type="match status" value="1"/>
</dbReference>
<dbReference type="InterPro" id="IPR019775">
    <property type="entry name" value="WD40_repeat_CS"/>
</dbReference>
<keyword evidence="1 3" id="KW-0853">WD repeat</keyword>
<evidence type="ECO:0000256" key="2">
    <source>
        <dbReference type="ARBA" id="ARBA00022737"/>
    </source>
</evidence>
<comment type="caution">
    <text evidence="4">The sequence shown here is derived from an EMBL/GenBank/DDBJ whole genome shotgun (WGS) entry which is preliminary data.</text>
</comment>
<evidence type="ECO:0000256" key="3">
    <source>
        <dbReference type="PROSITE-ProRule" id="PRU00221"/>
    </source>
</evidence>
<dbReference type="PROSITE" id="PS00678">
    <property type="entry name" value="WD_REPEATS_1"/>
    <property type="match status" value="1"/>
</dbReference>
<accession>A0A8S1N9Y5</accession>
<keyword evidence="2" id="KW-0677">Repeat</keyword>
<proteinExistence type="predicted"/>
<dbReference type="PROSITE" id="PS50082">
    <property type="entry name" value="WD_REPEATS_2"/>
    <property type="match status" value="4"/>
</dbReference>
<dbReference type="GO" id="GO:0030864">
    <property type="term" value="C:cortical actin cytoskeleton"/>
    <property type="evidence" value="ECO:0007669"/>
    <property type="project" value="TreeGrafter"/>
</dbReference>
<dbReference type="SMART" id="SM00320">
    <property type="entry name" value="WD40"/>
    <property type="match status" value="8"/>
</dbReference>
<feature type="repeat" description="WD" evidence="3">
    <location>
        <begin position="230"/>
        <end position="263"/>
    </location>
</feature>
<name>A0A8S1N9Y5_9CILI</name>